<keyword evidence="8" id="KW-1185">Reference proteome</keyword>
<evidence type="ECO:0000256" key="5">
    <source>
        <dbReference type="HAMAP-Rule" id="MF_00376"/>
    </source>
</evidence>
<dbReference type="AlphaFoldDB" id="A0A6G7VGW7"/>
<feature type="binding site" evidence="5">
    <location>
        <begin position="13"/>
        <end position="18"/>
    </location>
    <ligand>
        <name>ATP</name>
        <dbReference type="ChEBI" id="CHEBI:30616"/>
    </ligand>
</feature>
<dbReference type="NCBIfam" id="TIGR00152">
    <property type="entry name" value="dephospho-CoA kinase"/>
    <property type="match status" value="1"/>
</dbReference>
<comment type="similarity">
    <text evidence="1 5">Belongs to the CoaE family.</text>
</comment>
<dbReference type="CDD" id="cd02022">
    <property type="entry name" value="DPCK"/>
    <property type="match status" value="1"/>
</dbReference>
<evidence type="ECO:0000256" key="4">
    <source>
        <dbReference type="ARBA" id="ARBA00022993"/>
    </source>
</evidence>
<dbReference type="PANTHER" id="PTHR10695">
    <property type="entry name" value="DEPHOSPHO-COA KINASE-RELATED"/>
    <property type="match status" value="1"/>
</dbReference>
<dbReference type="KEGG" id="cjap:GWK36_13490"/>
<name>A0A6G7VGW7_9GAMM</name>
<dbReference type="GO" id="GO:0004140">
    <property type="term" value="F:dephospho-CoA kinase activity"/>
    <property type="evidence" value="ECO:0007669"/>
    <property type="project" value="UniProtKB-UniRule"/>
</dbReference>
<gene>
    <name evidence="5" type="primary">coaE</name>
    <name evidence="7" type="ORF">GWK36_13490</name>
</gene>
<evidence type="ECO:0000256" key="3">
    <source>
        <dbReference type="ARBA" id="ARBA00022840"/>
    </source>
</evidence>
<dbReference type="Proteomes" id="UP000502699">
    <property type="component" value="Chromosome"/>
</dbReference>
<evidence type="ECO:0000313" key="7">
    <source>
        <dbReference type="EMBL" id="QIK39261.1"/>
    </source>
</evidence>
<comment type="function">
    <text evidence="5">Catalyzes the phosphorylation of the 3'-hydroxyl group of dephosphocoenzyme A to form coenzyme A.</text>
</comment>
<dbReference type="PROSITE" id="PS51219">
    <property type="entry name" value="DPCK"/>
    <property type="match status" value="1"/>
</dbReference>
<dbReference type="PANTHER" id="PTHR10695:SF46">
    <property type="entry name" value="BIFUNCTIONAL COENZYME A SYNTHASE-RELATED"/>
    <property type="match status" value="1"/>
</dbReference>
<evidence type="ECO:0000313" key="8">
    <source>
        <dbReference type="Proteomes" id="UP000502699"/>
    </source>
</evidence>
<dbReference type="Pfam" id="PF01121">
    <property type="entry name" value="CoaE"/>
    <property type="match status" value="1"/>
</dbReference>
<evidence type="ECO:0000256" key="6">
    <source>
        <dbReference type="NCBIfam" id="TIGR00152"/>
    </source>
</evidence>
<comment type="pathway">
    <text evidence="5">Cofactor biosynthesis; coenzyme A biosynthesis; CoA from (R)-pantothenate: step 5/5.</text>
</comment>
<dbReference type="HAMAP" id="MF_00376">
    <property type="entry name" value="Dephospho_CoA_kinase"/>
    <property type="match status" value="1"/>
</dbReference>
<dbReference type="Gene3D" id="3.40.50.300">
    <property type="entry name" value="P-loop containing nucleotide triphosphate hydrolases"/>
    <property type="match status" value="1"/>
</dbReference>
<keyword evidence="5 7" id="KW-0808">Transferase</keyword>
<dbReference type="EMBL" id="CP048029">
    <property type="protein sequence ID" value="QIK39261.1"/>
    <property type="molecule type" value="Genomic_DNA"/>
</dbReference>
<keyword evidence="5" id="KW-0963">Cytoplasm</keyword>
<organism evidence="7 8">
    <name type="scientific">Caldichromatium japonicum</name>
    <dbReference type="NCBI Taxonomy" id="2699430"/>
    <lineage>
        <taxon>Bacteria</taxon>
        <taxon>Pseudomonadati</taxon>
        <taxon>Pseudomonadota</taxon>
        <taxon>Gammaproteobacteria</taxon>
        <taxon>Chromatiales</taxon>
        <taxon>Chromatiaceae</taxon>
        <taxon>Caldichromatium</taxon>
    </lineage>
</organism>
<keyword evidence="2 5" id="KW-0547">Nucleotide-binding</keyword>
<reference evidence="8" key="1">
    <citation type="submission" date="2020-01" db="EMBL/GenBank/DDBJ databases">
        <title>Caldichromatium gen. nov., sp. nov., a thermophilic purple sulfur bacterium member of the family Chromatiaceae isolated from Nakabusa hot spring, Japan.</title>
        <authorList>
            <person name="Saini M.K."/>
            <person name="Hanada S."/>
            <person name="Tank M."/>
        </authorList>
    </citation>
    <scope>NUCLEOTIDE SEQUENCE [LARGE SCALE GENOMIC DNA]</scope>
    <source>
        <strain evidence="8">No.7</strain>
    </source>
</reference>
<accession>A0A6G7VGW7</accession>
<dbReference type="GO" id="GO:0005737">
    <property type="term" value="C:cytoplasm"/>
    <property type="evidence" value="ECO:0007669"/>
    <property type="project" value="UniProtKB-SubCell"/>
</dbReference>
<protein>
    <recommendedName>
        <fullName evidence="5 6">Dephospho-CoA kinase</fullName>
        <ecNumber evidence="5 6">2.7.1.24</ecNumber>
    </recommendedName>
    <alternativeName>
        <fullName evidence="5">Dephosphocoenzyme A kinase</fullName>
    </alternativeName>
</protein>
<dbReference type="EC" id="2.7.1.24" evidence="5 6"/>
<dbReference type="UniPathway" id="UPA00241">
    <property type="reaction ID" value="UER00356"/>
</dbReference>
<keyword evidence="3 5" id="KW-0067">ATP-binding</keyword>
<dbReference type="InterPro" id="IPR027417">
    <property type="entry name" value="P-loop_NTPase"/>
</dbReference>
<comment type="subcellular location">
    <subcellularLocation>
        <location evidence="5">Cytoplasm</location>
    </subcellularLocation>
</comment>
<comment type="catalytic activity">
    <reaction evidence="5">
        <text>3'-dephospho-CoA + ATP = ADP + CoA + H(+)</text>
        <dbReference type="Rhea" id="RHEA:18245"/>
        <dbReference type="ChEBI" id="CHEBI:15378"/>
        <dbReference type="ChEBI" id="CHEBI:30616"/>
        <dbReference type="ChEBI" id="CHEBI:57287"/>
        <dbReference type="ChEBI" id="CHEBI:57328"/>
        <dbReference type="ChEBI" id="CHEBI:456216"/>
        <dbReference type="EC" id="2.7.1.24"/>
    </reaction>
</comment>
<dbReference type="InterPro" id="IPR001977">
    <property type="entry name" value="Depp_CoAkinase"/>
</dbReference>
<sequence length="200" mass="21871">MRPYTVALTGGIGSGKSTVAQGFAELGAGVIDTDAIAHELTTPQGPAIAPILAAFGPMILSAEGWLDRACLRRIVFADPEARRRLEAILHPMIERVMLERLQSLNADYVLLVIPLLFETGQERHADRVLVVDVPETIQVARVMARSGLSAEEVQRIIAVQLPRHERIARAHDLIDNSGAPQDLEPQIQRLHAQYLRLAGA</sequence>
<dbReference type="GO" id="GO:0015937">
    <property type="term" value="P:coenzyme A biosynthetic process"/>
    <property type="evidence" value="ECO:0007669"/>
    <property type="project" value="UniProtKB-UniRule"/>
</dbReference>
<keyword evidence="4 5" id="KW-0173">Coenzyme A biosynthesis</keyword>
<evidence type="ECO:0000256" key="1">
    <source>
        <dbReference type="ARBA" id="ARBA00009018"/>
    </source>
</evidence>
<dbReference type="SUPFAM" id="SSF52540">
    <property type="entry name" value="P-loop containing nucleoside triphosphate hydrolases"/>
    <property type="match status" value="1"/>
</dbReference>
<dbReference type="GO" id="GO:0005524">
    <property type="term" value="F:ATP binding"/>
    <property type="evidence" value="ECO:0007669"/>
    <property type="project" value="UniProtKB-UniRule"/>
</dbReference>
<proteinExistence type="inferred from homology"/>
<keyword evidence="5 7" id="KW-0418">Kinase</keyword>
<evidence type="ECO:0000256" key="2">
    <source>
        <dbReference type="ARBA" id="ARBA00022741"/>
    </source>
</evidence>